<accession>A0A315FT76</accession>
<keyword evidence="2" id="KW-1185">Reference proteome</keyword>
<protein>
    <submittedName>
        <fullName evidence="1">Type I-E CRISPR-associated protein Cse1/CasA</fullName>
    </submittedName>
</protein>
<evidence type="ECO:0000313" key="1">
    <source>
        <dbReference type="EMBL" id="PUE56517.1"/>
    </source>
</evidence>
<proteinExistence type="predicted"/>
<dbReference type="Proteomes" id="UP000251341">
    <property type="component" value="Unassembled WGS sequence"/>
</dbReference>
<comment type="caution">
    <text evidence="1">The sequence shown here is derived from an EMBL/GenBank/DDBJ whole genome shotgun (WGS) entry which is preliminary data.</text>
</comment>
<gene>
    <name evidence="1" type="ORF">B9Z44_14860</name>
</gene>
<reference evidence="1 2" key="1">
    <citation type="submission" date="2017-04" db="EMBL/GenBank/DDBJ databases">
        <title>Unexpected and diverse lifestyles within the genus Limnohabitans.</title>
        <authorList>
            <person name="Kasalicky V."/>
            <person name="Mehrshad M."/>
            <person name="Andrei S.-A."/>
            <person name="Salcher M."/>
            <person name="Kratochvilova H."/>
            <person name="Simek K."/>
            <person name="Ghai R."/>
        </authorList>
    </citation>
    <scope>NUCLEOTIDE SEQUENCE [LARGE SCALE GENOMIC DNA]</scope>
    <source>
        <strain evidence="1 2">MWH-C5</strain>
    </source>
</reference>
<evidence type="ECO:0000313" key="2">
    <source>
        <dbReference type="Proteomes" id="UP000251341"/>
    </source>
</evidence>
<dbReference type="AlphaFoldDB" id="A0A315FT76"/>
<organism evidence="1 2">
    <name type="scientific">Limnohabitans curvus</name>
    <dbReference type="NCBI Taxonomy" id="323423"/>
    <lineage>
        <taxon>Bacteria</taxon>
        <taxon>Pseudomonadati</taxon>
        <taxon>Pseudomonadota</taxon>
        <taxon>Betaproteobacteria</taxon>
        <taxon>Burkholderiales</taxon>
        <taxon>Comamonadaceae</taxon>
        <taxon>Limnohabitans</taxon>
    </lineage>
</organism>
<name>A0A315FT76_9BURK</name>
<sequence>MTTKIRGSDVAQTLFGNLLDERRLHYRRTDTGERVATTLPELFVAMAQDQVRDFPALRPHQRHPWHAFLVQLAAIALHQSERAEPFATAVEWRAALLALTPDDPDGAAWCLVSPVNSPAFMQAAEPSRSINSWKNCLVAADELDMLVTSKNHDLKAARMSHSTPEEWVYALISLQTQEGFLGAGNYGTSRMNGGFASRCGVGVHPRGSWGARWCRDLVAVARTRDELVETFGFSSVNGFALVWLISWDGSDSLSFASLDPWYIEICRRVRLINTADKLNAFVTGSKAQRIAAKELNGITGDPWMPVDGAASKALTIGSRGFDYKLATELLLGKKFTKPTAQIWLPSDDTEGVYLLAQGVARGRGKTEGYHERCILVSRTVRKAFLTQSTDELAKLANDRIAAIAEVRKMLWAALTVLFGNGARDESGKDKDASDAVKDRASLFAQPFEAQCDAQFFPELIEEIEAEDREMVRHQWLLTLADHAESILQSAFTAGPRSGQLRYRAQSAALGRLRSMMHGNKLPALAHALKSNKQTISTSPEEETHDHA</sequence>
<dbReference type="RefSeq" id="WP_211308731.1">
    <property type="nucleotide sequence ID" value="NZ_NESP01000002.1"/>
</dbReference>
<dbReference type="EMBL" id="NESP01000002">
    <property type="protein sequence ID" value="PUE56517.1"/>
    <property type="molecule type" value="Genomic_DNA"/>
</dbReference>